<evidence type="ECO:0000313" key="2">
    <source>
        <dbReference type="EMBL" id="MDM5264496.1"/>
    </source>
</evidence>
<protein>
    <submittedName>
        <fullName evidence="2">Uncharacterized protein</fullName>
    </submittedName>
</protein>
<keyword evidence="1" id="KW-0472">Membrane</keyword>
<reference evidence="2" key="1">
    <citation type="submission" date="2023-01" db="EMBL/GenBank/DDBJ databases">
        <title>Sulfurovum sp. XTW-4 genome assembly.</title>
        <authorList>
            <person name="Wang J."/>
        </authorList>
    </citation>
    <scope>NUCLEOTIDE SEQUENCE</scope>
    <source>
        <strain evidence="2">XTW-4</strain>
    </source>
</reference>
<evidence type="ECO:0000256" key="1">
    <source>
        <dbReference type="SAM" id="Phobius"/>
    </source>
</evidence>
<keyword evidence="1" id="KW-0812">Transmembrane</keyword>
<proteinExistence type="predicted"/>
<sequence length="267" mass="30257">MIAMLAYWYADTFTKIDPFSLKELINWVSTLKLEYKVALISSGVTIAGFAIAFHTATINWRAQMRAQMMLQVSGEVENFFSTVSRNISTAKFYVKSLVEAANKIQNGAPTNEAEFLLYYNQKEQQKFLHAQSFLSEASVEVHRIISKNFNPLVSHWGVLNSAQESAKALTKVSEKMYVRLPIIDLNDPQRVQRFINNLNVAECEEFIETCEQSQTVISGLIGGINGQLTSTVLGFNLPMFSHSLSKRKEFRKVVEKFHQALNEGNEQ</sequence>
<evidence type="ECO:0000313" key="3">
    <source>
        <dbReference type="Proteomes" id="UP001169066"/>
    </source>
</evidence>
<keyword evidence="3" id="KW-1185">Reference proteome</keyword>
<gene>
    <name evidence="2" type="ORF">PF327_09830</name>
</gene>
<organism evidence="2 3">
    <name type="scientific">Sulfurovum xiamenensis</name>
    <dbReference type="NCBI Taxonomy" id="3019066"/>
    <lineage>
        <taxon>Bacteria</taxon>
        <taxon>Pseudomonadati</taxon>
        <taxon>Campylobacterota</taxon>
        <taxon>Epsilonproteobacteria</taxon>
        <taxon>Campylobacterales</taxon>
        <taxon>Sulfurovaceae</taxon>
        <taxon>Sulfurovum</taxon>
    </lineage>
</organism>
<name>A0ABT7QTT6_9BACT</name>
<dbReference type="Proteomes" id="UP001169066">
    <property type="component" value="Unassembled WGS sequence"/>
</dbReference>
<accession>A0ABT7QTT6</accession>
<dbReference type="EMBL" id="JAQIBC010000009">
    <property type="protein sequence ID" value="MDM5264496.1"/>
    <property type="molecule type" value="Genomic_DNA"/>
</dbReference>
<keyword evidence="1" id="KW-1133">Transmembrane helix</keyword>
<dbReference type="RefSeq" id="WP_289402391.1">
    <property type="nucleotide sequence ID" value="NZ_JAQIBC010000009.1"/>
</dbReference>
<feature type="transmembrane region" description="Helical" evidence="1">
    <location>
        <begin position="37"/>
        <end position="60"/>
    </location>
</feature>
<comment type="caution">
    <text evidence="2">The sequence shown here is derived from an EMBL/GenBank/DDBJ whole genome shotgun (WGS) entry which is preliminary data.</text>
</comment>